<sequence>MFTVHYFFWLKYTKRVSIDVVHGICFCWCIIGMSGVFDSKSYATRWVTNVSSTIRSYLRPFWFSSWQSDWMNQEPFCVLRQESRSFRSLNTCTSKSRPLSEAVRFSQSTFVPARDRSCGTSKFSWLKMSASPRRLWFML</sequence>
<accession>A0A8W7PQW5</accession>
<proteinExistence type="predicted"/>
<dbReference type="AlphaFoldDB" id="A0A8W7PQW5"/>
<dbReference type="EnsemblMetazoa" id="ACOM036114-RA">
    <property type="protein sequence ID" value="ACOM036114-PA.1"/>
    <property type="gene ID" value="ACOM036114"/>
</dbReference>
<evidence type="ECO:0000313" key="2">
    <source>
        <dbReference type="EnsemblMetazoa" id="ACOM036114-PA.1"/>
    </source>
</evidence>
<evidence type="ECO:0000256" key="1">
    <source>
        <dbReference type="SAM" id="Phobius"/>
    </source>
</evidence>
<name>A0A8W7PQW5_ANOCL</name>
<keyword evidence="1" id="KW-0472">Membrane</keyword>
<feature type="transmembrane region" description="Helical" evidence="1">
    <location>
        <begin position="20"/>
        <end position="37"/>
    </location>
</feature>
<keyword evidence="1" id="KW-1133">Transmembrane helix</keyword>
<organism evidence="2">
    <name type="scientific">Anopheles coluzzii</name>
    <name type="common">African malaria mosquito</name>
    <dbReference type="NCBI Taxonomy" id="1518534"/>
    <lineage>
        <taxon>Eukaryota</taxon>
        <taxon>Metazoa</taxon>
        <taxon>Ecdysozoa</taxon>
        <taxon>Arthropoda</taxon>
        <taxon>Hexapoda</taxon>
        <taxon>Insecta</taxon>
        <taxon>Pterygota</taxon>
        <taxon>Neoptera</taxon>
        <taxon>Endopterygota</taxon>
        <taxon>Diptera</taxon>
        <taxon>Nematocera</taxon>
        <taxon>Culicoidea</taxon>
        <taxon>Culicidae</taxon>
        <taxon>Anophelinae</taxon>
        <taxon>Anopheles</taxon>
    </lineage>
</organism>
<keyword evidence="1" id="KW-0812">Transmembrane</keyword>
<protein>
    <submittedName>
        <fullName evidence="2">Uncharacterized protein</fullName>
    </submittedName>
</protein>
<dbReference type="Proteomes" id="UP000075882">
    <property type="component" value="Unassembled WGS sequence"/>
</dbReference>
<reference evidence="2" key="1">
    <citation type="submission" date="2022-08" db="UniProtKB">
        <authorList>
            <consortium name="EnsemblMetazoa"/>
        </authorList>
    </citation>
    <scope>IDENTIFICATION</scope>
</reference>